<proteinExistence type="predicted"/>
<dbReference type="AlphaFoldDB" id="A0A7S4FDY5"/>
<feature type="transmembrane region" description="Helical" evidence="1">
    <location>
        <begin position="114"/>
        <end position="136"/>
    </location>
</feature>
<dbReference type="EMBL" id="HBJA01001174">
    <property type="protein sequence ID" value="CAE0789176.1"/>
    <property type="molecule type" value="Transcribed_RNA"/>
</dbReference>
<keyword evidence="1" id="KW-0812">Transmembrane</keyword>
<keyword evidence="1" id="KW-1133">Transmembrane helix</keyword>
<gene>
    <name evidence="2" type="ORF">EGYM00163_LOCUS289</name>
</gene>
<reference evidence="2" key="1">
    <citation type="submission" date="2021-01" db="EMBL/GenBank/DDBJ databases">
        <authorList>
            <person name="Corre E."/>
            <person name="Pelletier E."/>
            <person name="Niang G."/>
            <person name="Scheremetjew M."/>
            <person name="Finn R."/>
            <person name="Kale V."/>
            <person name="Holt S."/>
            <person name="Cochrane G."/>
            <person name="Meng A."/>
            <person name="Brown T."/>
            <person name="Cohen L."/>
        </authorList>
    </citation>
    <scope>NUCLEOTIDE SEQUENCE</scope>
    <source>
        <strain evidence="2">CCMP1594</strain>
    </source>
</reference>
<evidence type="ECO:0000256" key="1">
    <source>
        <dbReference type="SAM" id="Phobius"/>
    </source>
</evidence>
<feature type="transmembrane region" description="Helical" evidence="1">
    <location>
        <begin position="70"/>
        <end position="94"/>
    </location>
</feature>
<keyword evidence="1" id="KW-0472">Membrane</keyword>
<protein>
    <submittedName>
        <fullName evidence="2">Uncharacterized protein</fullName>
    </submittedName>
</protein>
<name>A0A7S4FDY5_9EUGL</name>
<evidence type="ECO:0000313" key="2">
    <source>
        <dbReference type="EMBL" id="CAE0789176.1"/>
    </source>
</evidence>
<sequence>MTLEGLCFRAPHHADCVGLEAVVCPKLRVAQCLFEDVDLPTQGVPVARVAAGNRFYEHHPVTRGLQRRGWYSIVAFAYAAHLLWLVACSVLLWLLTRGAAPSARGLADWVLASLLSWLLDAAVVQPLRLLLLWGLLTPRGTPTPQGLQDLPPLSPKFAGSPTLTDAKRADTGLSASTAFAPALR</sequence>
<organism evidence="2">
    <name type="scientific">Eutreptiella gymnastica</name>
    <dbReference type="NCBI Taxonomy" id="73025"/>
    <lineage>
        <taxon>Eukaryota</taxon>
        <taxon>Discoba</taxon>
        <taxon>Euglenozoa</taxon>
        <taxon>Euglenida</taxon>
        <taxon>Spirocuta</taxon>
        <taxon>Euglenophyceae</taxon>
        <taxon>Eutreptiales</taxon>
        <taxon>Eutreptiaceae</taxon>
        <taxon>Eutreptiella</taxon>
    </lineage>
</organism>
<accession>A0A7S4FDY5</accession>